<dbReference type="SUPFAM" id="SSF159594">
    <property type="entry name" value="XCC0632-like"/>
    <property type="match status" value="1"/>
</dbReference>
<gene>
    <name evidence="3" type="ORF">J9253_00615</name>
</gene>
<evidence type="ECO:0000313" key="4">
    <source>
        <dbReference type="Proteomes" id="UP000672039"/>
    </source>
</evidence>
<sequence length="196" mass="20907">MLNKKTVLLLALSLTLAACSSTPTLYHTLAAGSAGAEVASATSQRIKSLGVGPINLPTLLDREGMVIRKDTTTVEVSDDHLWGGQLEDEFLSALSQQLQLRLPATRVQTIPWEISQTPQYQVVVKLDQFDGMPGDKAALRGLWQLQAGDDGKILTTEPVALERKVTEPGVDAVVKAQSTLVADLANQIVRGLAAAP</sequence>
<keyword evidence="1" id="KW-0732">Signal</keyword>
<dbReference type="Proteomes" id="UP000672039">
    <property type="component" value="Chromosome"/>
</dbReference>
<evidence type="ECO:0000313" key="3">
    <source>
        <dbReference type="EMBL" id="QTR46501.1"/>
    </source>
</evidence>
<accession>A0ABX7WTF9</accession>
<proteinExistence type="predicted"/>
<feature type="chain" id="PRO_5045108620" evidence="1">
    <location>
        <begin position="21"/>
        <end position="196"/>
    </location>
</feature>
<evidence type="ECO:0000259" key="2">
    <source>
        <dbReference type="Pfam" id="PF03886"/>
    </source>
</evidence>
<keyword evidence="4" id="KW-1185">Reference proteome</keyword>
<protein>
    <submittedName>
        <fullName evidence="3">Membrane integrity-associated transporter subunit PqiC</fullName>
    </submittedName>
</protein>
<dbReference type="EMBL" id="CP072801">
    <property type="protein sequence ID" value="QTR46501.1"/>
    <property type="molecule type" value="Genomic_DNA"/>
</dbReference>
<dbReference type="Pfam" id="PF03886">
    <property type="entry name" value="ABC_trans_aux"/>
    <property type="match status" value="1"/>
</dbReference>
<feature type="domain" description="ABC-type transport auxiliary lipoprotein component" evidence="2">
    <location>
        <begin position="35"/>
        <end position="189"/>
    </location>
</feature>
<reference evidence="3 4" key="1">
    <citation type="submission" date="2021-04" db="EMBL/GenBank/DDBJ databases">
        <title>Genomics, taxonomy and metabolism of representatives of sulfur bacteria of the genus Thiothrix: Thiothrix fructosivorans QT, Thiothrix unzii A1T and three new species, Thiothrix subterranea sp. nov., Thiothrix litoralis sp. nov. and 'Candidatus Thiothrix anitrata' sp. nov.</title>
        <authorList>
            <person name="Ravin N.V."/>
            <person name="Smolyakov D."/>
            <person name="Rudenko T.S."/>
            <person name="Mardanov A.V."/>
            <person name="Beletsky A.V."/>
            <person name="Markov N.D."/>
            <person name="Fomenkov A.I."/>
            <person name="Roberts R.J."/>
            <person name="Karnachuk O.V."/>
            <person name="Novikov A."/>
            <person name="Grabovich M.Y."/>
        </authorList>
    </citation>
    <scope>NUCLEOTIDE SEQUENCE [LARGE SCALE GENOMIC DNA]</scope>
    <source>
        <strain evidence="3 4">AS</strain>
    </source>
</reference>
<dbReference type="PROSITE" id="PS51257">
    <property type="entry name" value="PROKAR_LIPOPROTEIN"/>
    <property type="match status" value="1"/>
</dbReference>
<feature type="signal peptide" evidence="1">
    <location>
        <begin position="1"/>
        <end position="20"/>
    </location>
</feature>
<dbReference type="RefSeq" id="WP_210222836.1">
    <property type="nucleotide sequence ID" value="NZ_CP072801.1"/>
</dbReference>
<name>A0ABX7WTF9_9GAMM</name>
<organism evidence="3 4">
    <name type="scientific">Thiothrix litoralis</name>
    <dbReference type="NCBI Taxonomy" id="2891210"/>
    <lineage>
        <taxon>Bacteria</taxon>
        <taxon>Pseudomonadati</taxon>
        <taxon>Pseudomonadota</taxon>
        <taxon>Gammaproteobacteria</taxon>
        <taxon>Thiotrichales</taxon>
        <taxon>Thiotrichaceae</taxon>
        <taxon>Thiothrix</taxon>
    </lineage>
</organism>
<evidence type="ECO:0000256" key="1">
    <source>
        <dbReference type="SAM" id="SignalP"/>
    </source>
</evidence>
<dbReference type="InterPro" id="IPR005586">
    <property type="entry name" value="ABC_trans_aux"/>
</dbReference>
<dbReference type="Gene3D" id="3.40.50.10610">
    <property type="entry name" value="ABC-type transport auxiliary lipoprotein component"/>
    <property type="match status" value="1"/>
</dbReference>